<name>A0A699LAK6_TANCI</name>
<accession>A0A699LAK6</accession>
<sequence length="121" mass="14166">MKKTFGFANFIVGKKEITSTVMKGWMEEVKGHHMYKVVQKMKRLKYHMKNLARKNGNLEERVGKCRESLKFAQCLIEKNPYDDVLKTKEAKCLAQYMEVVDDAENLMMQQAKVDWISKGDK</sequence>
<protein>
    <recommendedName>
        <fullName evidence="2">RNA-directed DNA polymerase, eukaryota, reverse transcriptase zinc-binding domain protein</fullName>
    </recommendedName>
</protein>
<organism evidence="1">
    <name type="scientific">Tanacetum cinerariifolium</name>
    <name type="common">Dalmatian daisy</name>
    <name type="synonym">Chrysanthemum cinerariifolium</name>
    <dbReference type="NCBI Taxonomy" id="118510"/>
    <lineage>
        <taxon>Eukaryota</taxon>
        <taxon>Viridiplantae</taxon>
        <taxon>Streptophyta</taxon>
        <taxon>Embryophyta</taxon>
        <taxon>Tracheophyta</taxon>
        <taxon>Spermatophyta</taxon>
        <taxon>Magnoliopsida</taxon>
        <taxon>eudicotyledons</taxon>
        <taxon>Gunneridae</taxon>
        <taxon>Pentapetalae</taxon>
        <taxon>asterids</taxon>
        <taxon>campanulids</taxon>
        <taxon>Asterales</taxon>
        <taxon>Asteraceae</taxon>
        <taxon>Asteroideae</taxon>
        <taxon>Anthemideae</taxon>
        <taxon>Anthemidinae</taxon>
        <taxon>Tanacetum</taxon>
    </lineage>
</organism>
<dbReference type="AlphaFoldDB" id="A0A699LAK6"/>
<proteinExistence type="predicted"/>
<evidence type="ECO:0000313" key="1">
    <source>
        <dbReference type="EMBL" id="GFB30662.1"/>
    </source>
</evidence>
<reference evidence="1" key="1">
    <citation type="journal article" date="2019" name="Sci. Rep.">
        <title>Draft genome of Tanacetum cinerariifolium, the natural source of mosquito coil.</title>
        <authorList>
            <person name="Yamashiro T."/>
            <person name="Shiraishi A."/>
            <person name="Satake H."/>
            <person name="Nakayama K."/>
        </authorList>
    </citation>
    <scope>NUCLEOTIDE SEQUENCE</scope>
</reference>
<dbReference type="EMBL" id="BKCJ010598060">
    <property type="protein sequence ID" value="GFB30662.1"/>
    <property type="molecule type" value="Genomic_DNA"/>
</dbReference>
<comment type="caution">
    <text evidence="1">The sequence shown here is derived from an EMBL/GenBank/DDBJ whole genome shotgun (WGS) entry which is preliminary data.</text>
</comment>
<evidence type="ECO:0008006" key="2">
    <source>
        <dbReference type="Google" id="ProtNLM"/>
    </source>
</evidence>
<gene>
    <name evidence="1" type="ORF">Tci_702633</name>
</gene>